<feature type="compositionally biased region" description="Basic and acidic residues" evidence="1">
    <location>
        <begin position="1"/>
        <end position="13"/>
    </location>
</feature>
<name>K3WZA7_GLOUD</name>
<accession>K3WZA7</accession>
<dbReference type="eggNOG" id="ENOG502RA28">
    <property type="taxonomic scope" value="Eukaryota"/>
</dbReference>
<organism evidence="2 3">
    <name type="scientific">Globisporangium ultimum (strain ATCC 200006 / CBS 805.95 / DAOM BR144)</name>
    <name type="common">Pythium ultimum</name>
    <dbReference type="NCBI Taxonomy" id="431595"/>
    <lineage>
        <taxon>Eukaryota</taxon>
        <taxon>Sar</taxon>
        <taxon>Stramenopiles</taxon>
        <taxon>Oomycota</taxon>
        <taxon>Peronosporomycetes</taxon>
        <taxon>Pythiales</taxon>
        <taxon>Pythiaceae</taxon>
        <taxon>Globisporangium</taxon>
    </lineage>
</organism>
<protein>
    <submittedName>
        <fullName evidence="2">Uncharacterized protein</fullName>
    </submittedName>
</protein>
<dbReference type="VEuPathDB" id="FungiDB:PYU1_G010286"/>
<evidence type="ECO:0000313" key="3">
    <source>
        <dbReference type="Proteomes" id="UP000019132"/>
    </source>
</evidence>
<reference evidence="3" key="2">
    <citation type="submission" date="2010-04" db="EMBL/GenBank/DDBJ databases">
        <authorList>
            <person name="Buell R."/>
            <person name="Hamilton J."/>
            <person name="Hostetler J."/>
        </authorList>
    </citation>
    <scope>NUCLEOTIDE SEQUENCE [LARGE SCALE GENOMIC DNA]</scope>
    <source>
        <strain evidence="3">DAOM:BR144</strain>
    </source>
</reference>
<dbReference type="Proteomes" id="UP000019132">
    <property type="component" value="Unassembled WGS sequence"/>
</dbReference>
<reference evidence="3" key="1">
    <citation type="journal article" date="2010" name="Genome Biol.">
        <title>Genome sequence of the necrotrophic plant pathogen Pythium ultimum reveals original pathogenicity mechanisms and effector repertoire.</title>
        <authorList>
            <person name="Levesque C.A."/>
            <person name="Brouwer H."/>
            <person name="Cano L."/>
            <person name="Hamilton J.P."/>
            <person name="Holt C."/>
            <person name="Huitema E."/>
            <person name="Raffaele S."/>
            <person name="Robideau G.P."/>
            <person name="Thines M."/>
            <person name="Win J."/>
            <person name="Zerillo M.M."/>
            <person name="Beakes G.W."/>
            <person name="Boore J.L."/>
            <person name="Busam D."/>
            <person name="Dumas B."/>
            <person name="Ferriera S."/>
            <person name="Fuerstenberg S.I."/>
            <person name="Gachon C.M."/>
            <person name="Gaulin E."/>
            <person name="Govers F."/>
            <person name="Grenville-Briggs L."/>
            <person name="Horner N."/>
            <person name="Hostetler J."/>
            <person name="Jiang R.H."/>
            <person name="Johnson J."/>
            <person name="Krajaejun T."/>
            <person name="Lin H."/>
            <person name="Meijer H.J."/>
            <person name="Moore B."/>
            <person name="Morris P."/>
            <person name="Phuntmart V."/>
            <person name="Puiu D."/>
            <person name="Shetty J."/>
            <person name="Stajich J.E."/>
            <person name="Tripathy S."/>
            <person name="Wawra S."/>
            <person name="van West P."/>
            <person name="Whitty B.R."/>
            <person name="Coutinho P.M."/>
            <person name="Henrissat B."/>
            <person name="Martin F."/>
            <person name="Thomas P.D."/>
            <person name="Tyler B.M."/>
            <person name="De Vries R.P."/>
            <person name="Kamoun S."/>
            <person name="Yandell M."/>
            <person name="Tisserat N."/>
            <person name="Buell C.R."/>
        </authorList>
    </citation>
    <scope>NUCLEOTIDE SEQUENCE</scope>
    <source>
        <strain evidence="3">DAOM:BR144</strain>
    </source>
</reference>
<sequence length="365" mass="40013">MDAKEQEDAAHAVEDDDEEEVGGSNGGTDSVNCVRDAAPPGGAVFDGVAGHDIEHQQPPKRIQLVLSPRRCISKELLEQMPMLSVSTRYHEVTISKPFGVFHLMQLIEKSIQVGALFTPKLYVPKEIWQQDRVRLAGVPLKIEAFQQLKQGLEKTSMALPLSSDAAKATFIKELDVLLEYARALRLNLARSFPFLPADKANQVQPNPKVEQAAPSPQGAGVAIGKLTNLAYGFGRMVKKQAIAAVERVGAAQSVTISFDELEEYAATLCSFFNSTRSIENLLGLSVDADGGQEQVNEHKTPSPNLDPIALEKLKELAIFLDEVVIELVMRDTHSLLESYLKRATRSFGEFIVENAIMKHHSSISA</sequence>
<dbReference type="OMA" id="EQMPTLN"/>
<proteinExistence type="predicted"/>
<evidence type="ECO:0000256" key="1">
    <source>
        <dbReference type="SAM" id="MobiDB-lite"/>
    </source>
</evidence>
<dbReference type="InParanoid" id="K3WZA7"/>
<keyword evidence="3" id="KW-1185">Reference proteome</keyword>
<dbReference type="EnsemblProtists" id="PYU1_T010306">
    <property type="protein sequence ID" value="PYU1_T010306"/>
    <property type="gene ID" value="PYU1_G010286"/>
</dbReference>
<feature type="region of interest" description="Disordered" evidence="1">
    <location>
        <begin position="1"/>
        <end position="31"/>
    </location>
</feature>
<evidence type="ECO:0000313" key="2">
    <source>
        <dbReference type="EnsemblProtists" id="PYU1_T010306"/>
    </source>
</evidence>
<dbReference type="PANTHER" id="PTHR37327">
    <property type="entry name" value="CHROMOSOME 1, WHOLE GENOME SHOTGUN SEQUENCE"/>
    <property type="match status" value="1"/>
</dbReference>
<dbReference type="EMBL" id="GL376602">
    <property type="status" value="NOT_ANNOTATED_CDS"/>
    <property type="molecule type" value="Genomic_DNA"/>
</dbReference>
<dbReference type="HOGENOM" id="CLU_047084_0_0_1"/>
<dbReference type="PANTHER" id="PTHR37327:SF1">
    <property type="entry name" value="MICROTUBULE INTERACTING AND TRANSPORT DOMAIN-CONTAINING PROTEIN"/>
    <property type="match status" value="1"/>
</dbReference>
<dbReference type="AlphaFoldDB" id="K3WZA7"/>
<reference evidence="2" key="3">
    <citation type="submission" date="2015-02" db="UniProtKB">
        <authorList>
            <consortium name="EnsemblProtists"/>
        </authorList>
    </citation>
    <scope>IDENTIFICATION</scope>
    <source>
        <strain evidence="2">DAOM BR144</strain>
    </source>
</reference>